<dbReference type="Pfam" id="PF01979">
    <property type="entry name" value="Amidohydro_1"/>
    <property type="match status" value="1"/>
</dbReference>
<evidence type="ECO:0000259" key="1">
    <source>
        <dbReference type="Pfam" id="PF01979"/>
    </source>
</evidence>
<dbReference type="InterPro" id="IPR057744">
    <property type="entry name" value="OTAase-like"/>
</dbReference>
<comment type="caution">
    <text evidence="2">The sequence shown here is derived from an EMBL/GenBank/DDBJ whole genome shotgun (WGS) entry which is preliminary data.</text>
</comment>
<dbReference type="EMBL" id="BJOU01000001">
    <property type="protein sequence ID" value="GED97073.1"/>
    <property type="molecule type" value="Genomic_DNA"/>
</dbReference>
<dbReference type="Proteomes" id="UP000444980">
    <property type="component" value="Unassembled WGS sequence"/>
</dbReference>
<dbReference type="PANTHER" id="PTHR43135">
    <property type="entry name" value="ALPHA-D-RIBOSE 1-METHYLPHOSPHONATE 5-TRIPHOSPHATE DIPHOSPHATASE"/>
    <property type="match status" value="1"/>
</dbReference>
<accession>A0A7I9UVV7</accession>
<dbReference type="InterPro" id="IPR032466">
    <property type="entry name" value="Metal_Hydrolase"/>
</dbReference>
<dbReference type="SUPFAM" id="SSF51556">
    <property type="entry name" value="Metallo-dependent hydrolases"/>
    <property type="match status" value="1"/>
</dbReference>
<dbReference type="InterPro" id="IPR051781">
    <property type="entry name" value="Metallo-dep_Hydrolase"/>
</dbReference>
<feature type="domain" description="Amidohydrolase-related" evidence="1">
    <location>
        <begin position="1"/>
        <end position="314"/>
    </location>
</feature>
<dbReference type="AlphaFoldDB" id="A0A7I9UVV7"/>
<dbReference type="CDD" id="cd01299">
    <property type="entry name" value="Met_dep_hydrolase_A"/>
    <property type="match status" value="1"/>
</dbReference>
<evidence type="ECO:0000313" key="2">
    <source>
        <dbReference type="EMBL" id="GED97073.1"/>
    </source>
</evidence>
<name>A0A7I9UVV7_9ACTN</name>
<evidence type="ECO:0000313" key="3">
    <source>
        <dbReference type="Proteomes" id="UP000444980"/>
    </source>
</evidence>
<dbReference type="InterPro" id="IPR006680">
    <property type="entry name" value="Amidohydro-rel"/>
</dbReference>
<dbReference type="SUPFAM" id="SSF51338">
    <property type="entry name" value="Composite domain of metallo-dependent hydrolases"/>
    <property type="match status" value="1"/>
</dbReference>
<protein>
    <recommendedName>
        <fullName evidence="1">Amidohydrolase-related domain-containing protein</fullName>
    </recommendedName>
</protein>
<keyword evidence="3" id="KW-1185">Reference proteome</keyword>
<dbReference type="PANTHER" id="PTHR43135:SF3">
    <property type="entry name" value="ALPHA-D-RIBOSE 1-METHYLPHOSPHONATE 5-TRIPHOSPHATE DIPHOSPHATASE"/>
    <property type="match status" value="1"/>
</dbReference>
<organism evidence="2 3">
    <name type="scientific">Gordonia crocea</name>
    <dbReference type="NCBI Taxonomy" id="589162"/>
    <lineage>
        <taxon>Bacteria</taxon>
        <taxon>Bacillati</taxon>
        <taxon>Actinomycetota</taxon>
        <taxon>Actinomycetes</taxon>
        <taxon>Mycobacteriales</taxon>
        <taxon>Gordoniaceae</taxon>
        <taxon>Gordonia</taxon>
    </lineage>
</organism>
<dbReference type="RefSeq" id="WP_267130394.1">
    <property type="nucleotide sequence ID" value="NZ_BJOU01000001.1"/>
</dbReference>
<gene>
    <name evidence="2" type="ORF">nbrc107697_11120</name>
</gene>
<reference evidence="3" key="1">
    <citation type="submission" date="2019-06" db="EMBL/GenBank/DDBJ databases">
        <title>Gordonia isolated from sludge of a wastewater treatment plant.</title>
        <authorList>
            <person name="Tamura T."/>
            <person name="Aoyama K."/>
            <person name="Kang Y."/>
            <person name="Saito S."/>
            <person name="Akiyama N."/>
            <person name="Yazawa K."/>
            <person name="Gonoi T."/>
            <person name="Mikami Y."/>
        </authorList>
    </citation>
    <scope>NUCLEOTIDE SEQUENCE [LARGE SCALE GENOMIC DNA]</scope>
    <source>
        <strain evidence="3">NBRC 107697</strain>
    </source>
</reference>
<sequence>MLQRGFTSVRDVGGPIFPLKAAIDRGQARGPRVWPSGAIISQTSGHGDFRAPTEKSRRFTGKQSRAEEIGATFIVDGRDEVLTAARENLRMGASQLKVMAGGGTSSAYDPIDVTQFTLDEMRAAVEAASDWNTYVTVHAYTPRAVRRAVEAGVACIEHGQLLDDATLQLLAERQIWLSGQYLVPSTDAMAPERREKRKAVVEGNSRVWPAAKRLGLKLAWGTDFLFEPAENPKQNSMLLSLREWFSSAEMLRLATLDNAALLGPSGPRSPYAGVLGVVEPNALADLILVNGDPLAQIDLIADPGKNFDVIMKDGVVYKNQ</sequence>
<dbReference type="Gene3D" id="2.30.40.10">
    <property type="entry name" value="Urease, subunit C, domain 1"/>
    <property type="match status" value="1"/>
</dbReference>
<dbReference type="InterPro" id="IPR011059">
    <property type="entry name" value="Metal-dep_hydrolase_composite"/>
</dbReference>
<dbReference type="Gene3D" id="3.20.20.140">
    <property type="entry name" value="Metal-dependent hydrolases"/>
    <property type="match status" value="1"/>
</dbReference>
<proteinExistence type="predicted"/>
<dbReference type="GO" id="GO:0016810">
    <property type="term" value="F:hydrolase activity, acting on carbon-nitrogen (but not peptide) bonds"/>
    <property type="evidence" value="ECO:0007669"/>
    <property type="project" value="InterPro"/>
</dbReference>